<reference evidence="2" key="1">
    <citation type="journal article" date="2019" name="Int. J. Syst. Evol. Microbiol.">
        <title>The Global Catalogue of Microorganisms (GCM) 10K type strain sequencing project: providing services to taxonomists for standard genome sequencing and annotation.</title>
        <authorList>
            <consortium name="The Broad Institute Genomics Platform"/>
            <consortium name="The Broad Institute Genome Sequencing Center for Infectious Disease"/>
            <person name="Wu L."/>
            <person name="Ma J."/>
        </authorList>
    </citation>
    <scope>NUCLEOTIDE SEQUENCE [LARGE SCALE GENOMIC DNA]</scope>
    <source>
        <strain evidence="2">CCUG 54939</strain>
    </source>
</reference>
<dbReference type="RefSeq" id="WP_377150196.1">
    <property type="nucleotide sequence ID" value="NZ_JBHSAF010000001.1"/>
</dbReference>
<proteinExistence type="predicted"/>
<evidence type="ECO:0000313" key="2">
    <source>
        <dbReference type="Proteomes" id="UP001595692"/>
    </source>
</evidence>
<dbReference type="EMBL" id="JBHSAF010000001">
    <property type="protein sequence ID" value="MFC3912145.1"/>
    <property type="molecule type" value="Genomic_DNA"/>
</dbReference>
<keyword evidence="2" id="KW-1185">Reference proteome</keyword>
<organism evidence="1 2">
    <name type="scientific">Pseudaeromonas sharmana</name>
    <dbReference type="NCBI Taxonomy" id="328412"/>
    <lineage>
        <taxon>Bacteria</taxon>
        <taxon>Pseudomonadati</taxon>
        <taxon>Pseudomonadota</taxon>
        <taxon>Gammaproteobacteria</taxon>
        <taxon>Aeromonadales</taxon>
        <taxon>Aeromonadaceae</taxon>
        <taxon>Pseudaeromonas</taxon>
    </lineage>
</organism>
<accession>A0ABV8CIV9</accession>
<gene>
    <name evidence="1" type="ORF">ACFOSS_01545</name>
</gene>
<name>A0ABV8CIV9_9GAMM</name>
<evidence type="ECO:0000313" key="1">
    <source>
        <dbReference type="EMBL" id="MFC3912145.1"/>
    </source>
</evidence>
<protein>
    <recommendedName>
        <fullName evidence="3">Flagellar protein FliT</fullName>
    </recommendedName>
</protein>
<comment type="caution">
    <text evidence="1">The sequence shown here is derived from an EMBL/GenBank/DDBJ whole genome shotgun (WGS) entry which is preliminary data.</text>
</comment>
<evidence type="ECO:0008006" key="3">
    <source>
        <dbReference type="Google" id="ProtNLM"/>
    </source>
</evidence>
<dbReference type="Proteomes" id="UP001595692">
    <property type="component" value="Unassembled WGS sequence"/>
</dbReference>
<sequence>MIAHLQLLDELEQQTAALEAAVSHQHWEESQRLMTSRLAILQQLSAEPAADPQVRQRIVAVATKLAEQEQLLVQVLHQQQQAIEHSLLNLRTAERARQLYQQHR</sequence>